<evidence type="ECO:0000256" key="1">
    <source>
        <dbReference type="SAM" id="MobiDB-lite"/>
    </source>
</evidence>
<comment type="caution">
    <text evidence="2">The sequence shown here is derived from an EMBL/GenBank/DDBJ whole genome shotgun (WGS) entry which is preliminary data.</text>
</comment>
<keyword evidence="3" id="KW-1185">Reference proteome</keyword>
<reference evidence="3" key="1">
    <citation type="journal article" date="2023" name="Proc. Natl. Acad. Sci. U.S.A.">
        <title>Genomic and structural basis for evolution of tropane alkaloid biosynthesis.</title>
        <authorList>
            <person name="Wanga Y.-J."/>
            <person name="Taina T."/>
            <person name="Yua J.-Y."/>
            <person name="Lia J."/>
            <person name="Xua B."/>
            <person name="Chenc J."/>
            <person name="D'Auriad J.C."/>
            <person name="Huanga J.-P."/>
            <person name="Huanga S.-X."/>
        </authorList>
    </citation>
    <scope>NUCLEOTIDE SEQUENCE [LARGE SCALE GENOMIC DNA]</scope>
    <source>
        <strain evidence="3">cv. KIB-2019</strain>
    </source>
</reference>
<dbReference type="OrthoDB" id="1329189at2759"/>
<evidence type="ECO:0000313" key="3">
    <source>
        <dbReference type="Proteomes" id="UP001152561"/>
    </source>
</evidence>
<dbReference type="AlphaFoldDB" id="A0A9Q1MEE4"/>
<gene>
    <name evidence="2" type="ORF">K7X08_000018</name>
</gene>
<sequence length="223" mass="25040">MSRGETNELKKNNNERKGGINKDSSSNVEVTNKFDVLNNAEEERSQEKDLLNNVQVEDTSKEVQTNDIIQVDNEKVVNEEVQNKDVSPSKGEKLSIEEVSDGHDDIEEDQILKDEQIHDLTNYSVKESQVEGHSNAVILEDKDEVIDNAIDVLGAEVEMTSNALVISNIGKQLGTVIKRSLPNKVLHDLVSHKVVNSNIGKENMNLGEDKWECIMQNVEKVYK</sequence>
<dbReference type="EMBL" id="JAJAGQ010000008">
    <property type="protein sequence ID" value="KAJ8555083.1"/>
    <property type="molecule type" value="Genomic_DNA"/>
</dbReference>
<organism evidence="2 3">
    <name type="scientific">Anisodus acutangulus</name>
    <dbReference type="NCBI Taxonomy" id="402998"/>
    <lineage>
        <taxon>Eukaryota</taxon>
        <taxon>Viridiplantae</taxon>
        <taxon>Streptophyta</taxon>
        <taxon>Embryophyta</taxon>
        <taxon>Tracheophyta</taxon>
        <taxon>Spermatophyta</taxon>
        <taxon>Magnoliopsida</taxon>
        <taxon>eudicotyledons</taxon>
        <taxon>Gunneridae</taxon>
        <taxon>Pentapetalae</taxon>
        <taxon>asterids</taxon>
        <taxon>lamiids</taxon>
        <taxon>Solanales</taxon>
        <taxon>Solanaceae</taxon>
        <taxon>Solanoideae</taxon>
        <taxon>Hyoscyameae</taxon>
        <taxon>Anisodus</taxon>
    </lineage>
</organism>
<name>A0A9Q1MEE4_9SOLA</name>
<accession>A0A9Q1MEE4</accession>
<feature type="compositionally biased region" description="Basic and acidic residues" evidence="1">
    <location>
        <begin position="90"/>
        <end position="103"/>
    </location>
</feature>
<protein>
    <submittedName>
        <fullName evidence="2">Uncharacterized protein</fullName>
    </submittedName>
</protein>
<feature type="region of interest" description="Disordered" evidence="1">
    <location>
        <begin position="1"/>
        <end position="49"/>
    </location>
</feature>
<evidence type="ECO:0000313" key="2">
    <source>
        <dbReference type="EMBL" id="KAJ8555083.1"/>
    </source>
</evidence>
<dbReference type="Proteomes" id="UP001152561">
    <property type="component" value="Unassembled WGS sequence"/>
</dbReference>
<proteinExistence type="predicted"/>
<feature type="compositionally biased region" description="Basic and acidic residues" evidence="1">
    <location>
        <begin position="1"/>
        <end position="20"/>
    </location>
</feature>
<feature type="region of interest" description="Disordered" evidence="1">
    <location>
        <begin position="81"/>
        <end position="103"/>
    </location>
</feature>